<evidence type="ECO:0000256" key="8">
    <source>
        <dbReference type="ARBA" id="ARBA00023136"/>
    </source>
</evidence>
<evidence type="ECO:0000313" key="14">
    <source>
        <dbReference type="Proteomes" id="UP001497512"/>
    </source>
</evidence>
<feature type="region of interest" description="Disordered" evidence="10">
    <location>
        <begin position="118"/>
        <end position="150"/>
    </location>
</feature>
<feature type="compositionally biased region" description="Polar residues" evidence="10">
    <location>
        <begin position="118"/>
        <end position="128"/>
    </location>
</feature>
<dbReference type="Proteomes" id="UP001497512">
    <property type="component" value="Chromosome 2"/>
</dbReference>
<keyword evidence="4 11" id="KW-0812">Transmembrane</keyword>
<feature type="transmembrane region" description="Helical" evidence="11">
    <location>
        <begin position="243"/>
        <end position="263"/>
    </location>
</feature>
<gene>
    <name evidence="13" type="ORF">CSSPTR1EN2_LOCUS13717</name>
</gene>
<dbReference type="PANTHER" id="PTHR11003">
    <property type="entry name" value="POTASSIUM CHANNEL, SUBFAMILY K"/>
    <property type="match status" value="1"/>
</dbReference>
<keyword evidence="3" id="KW-0813">Transport</keyword>
<dbReference type="Gene3D" id="1.10.287.70">
    <property type="match status" value="2"/>
</dbReference>
<dbReference type="Pfam" id="PF07885">
    <property type="entry name" value="Ion_trans_2"/>
    <property type="match status" value="2"/>
</dbReference>
<evidence type="ECO:0000313" key="13">
    <source>
        <dbReference type="EMBL" id="CAK9216931.1"/>
    </source>
</evidence>
<evidence type="ECO:0000256" key="7">
    <source>
        <dbReference type="ARBA" id="ARBA00023065"/>
    </source>
</evidence>
<keyword evidence="6 11" id="KW-1133">Transmembrane helix</keyword>
<sequence>MDDIFVSAPSPRRTRVAFSDLQMPEPKSSQYCSSSLCDLEGQNCCVQRQGILREDSAQRQTPAAAAAAHEHEHDSDDESAPFLRERERKSSIDYGTWSSSNACRVPETDGFLLQRPVTSENTEASATSPLLLGGTRSCPTPPKNSNKRVIHRCQTSPAVTNATRGKRGGGEALERPEFEKGSSIVLQAGIGVMVYLAAGVLIYTWKNKEFSGLETNSFVDGLYFCVVTMCTIGYGDIVPVTPFTKFFACGFVLVGFGFIDALVSGMVTYMLDKQEHLLLSAVEGSHHQAAKKYVLNPKHGNRMRIRVKVGLALGIPILCIVVGTLVMMHLEKLHWIDALYCTIMSVTTVGYGDHTFKSFQGRLFAALWLLFSTLAVARCFLYLAEVRVDKRHRAIAKWVLRRGLTFADLVQADLDHNGCISKAEFVIYKLREMGKLDNKDIADVIQEFTELDIHNTGKITRAYLQEGN</sequence>
<evidence type="ECO:0000259" key="12">
    <source>
        <dbReference type="Pfam" id="PF07885"/>
    </source>
</evidence>
<keyword evidence="7" id="KW-0406">Ion transport</keyword>
<comment type="similarity">
    <text evidence="2">Belongs to the two pore domain potassium channel (TC 1.A.1.7) family.</text>
</comment>
<evidence type="ECO:0000256" key="5">
    <source>
        <dbReference type="ARBA" id="ARBA00022837"/>
    </source>
</evidence>
<comment type="subcellular location">
    <subcellularLocation>
        <location evidence="1">Membrane</location>
        <topology evidence="1">Multi-pass membrane protein</topology>
    </subcellularLocation>
</comment>
<feature type="region of interest" description="Disordered" evidence="10">
    <location>
        <begin position="56"/>
        <end position="87"/>
    </location>
</feature>
<keyword evidence="9" id="KW-0407">Ion channel</keyword>
<dbReference type="InterPro" id="IPR011992">
    <property type="entry name" value="EF-hand-dom_pair"/>
</dbReference>
<evidence type="ECO:0000256" key="11">
    <source>
        <dbReference type="SAM" id="Phobius"/>
    </source>
</evidence>
<accession>A0ABP0UB72</accession>
<dbReference type="SUPFAM" id="SSF47473">
    <property type="entry name" value="EF-hand"/>
    <property type="match status" value="1"/>
</dbReference>
<feature type="transmembrane region" description="Helical" evidence="11">
    <location>
        <begin position="217"/>
        <end position="237"/>
    </location>
</feature>
<evidence type="ECO:0000256" key="9">
    <source>
        <dbReference type="ARBA" id="ARBA00023303"/>
    </source>
</evidence>
<dbReference type="EMBL" id="OZ019894">
    <property type="protein sequence ID" value="CAK9216931.1"/>
    <property type="molecule type" value="Genomic_DNA"/>
</dbReference>
<dbReference type="PRINTS" id="PR01333">
    <property type="entry name" value="2POREKCHANEL"/>
</dbReference>
<keyword evidence="8 11" id="KW-0472">Membrane</keyword>
<evidence type="ECO:0000256" key="4">
    <source>
        <dbReference type="ARBA" id="ARBA00022692"/>
    </source>
</evidence>
<keyword evidence="14" id="KW-1185">Reference proteome</keyword>
<feature type="domain" description="Potassium channel" evidence="12">
    <location>
        <begin position="317"/>
        <end position="385"/>
    </location>
</feature>
<feature type="domain" description="Potassium channel" evidence="12">
    <location>
        <begin position="192"/>
        <end position="270"/>
    </location>
</feature>
<dbReference type="InterPro" id="IPR013099">
    <property type="entry name" value="K_chnl_dom"/>
</dbReference>
<dbReference type="SUPFAM" id="SSF81324">
    <property type="entry name" value="Voltage-gated potassium channels"/>
    <property type="match status" value="2"/>
</dbReference>
<evidence type="ECO:0000256" key="1">
    <source>
        <dbReference type="ARBA" id="ARBA00004141"/>
    </source>
</evidence>
<dbReference type="PROSITE" id="PS00018">
    <property type="entry name" value="EF_HAND_1"/>
    <property type="match status" value="1"/>
</dbReference>
<keyword evidence="5" id="KW-0106">Calcium</keyword>
<feature type="transmembrane region" description="Helical" evidence="11">
    <location>
        <begin position="309"/>
        <end position="330"/>
    </location>
</feature>
<evidence type="ECO:0000256" key="3">
    <source>
        <dbReference type="ARBA" id="ARBA00022448"/>
    </source>
</evidence>
<protein>
    <recommendedName>
        <fullName evidence="12">Potassium channel domain-containing protein</fullName>
    </recommendedName>
</protein>
<proteinExistence type="inferred from homology"/>
<feature type="transmembrane region" description="Helical" evidence="11">
    <location>
        <begin position="363"/>
        <end position="384"/>
    </location>
</feature>
<evidence type="ECO:0000256" key="10">
    <source>
        <dbReference type="SAM" id="MobiDB-lite"/>
    </source>
</evidence>
<dbReference type="InterPro" id="IPR018247">
    <property type="entry name" value="EF_Hand_1_Ca_BS"/>
</dbReference>
<dbReference type="InterPro" id="IPR003280">
    <property type="entry name" value="2pore_dom_K_chnl"/>
</dbReference>
<name>A0ABP0UB72_9BRYO</name>
<dbReference type="PANTHER" id="PTHR11003:SF282">
    <property type="entry name" value="TWO-PORE POTASSIUM CHANNEL 3"/>
    <property type="match status" value="1"/>
</dbReference>
<evidence type="ECO:0000256" key="2">
    <source>
        <dbReference type="ARBA" id="ARBA00010159"/>
    </source>
</evidence>
<organism evidence="13 14">
    <name type="scientific">Sphagnum troendelagicum</name>
    <dbReference type="NCBI Taxonomy" id="128251"/>
    <lineage>
        <taxon>Eukaryota</taxon>
        <taxon>Viridiplantae</taxon>
        <taxon>Streptophyta</taxon>
        <taxon>Embryophyta</taxon>
        <taxon>Bryophyta</taxon>
        <taxon>Sphagnophytina</taxon>
        <taxon>Sphagnopsida</taxon>
        <taxon>Sphagnales</taxon>
        <taxon>Sphagnaceae</taxon>
        <taxon>Sphagnum</taxon>
    </lineage>
</organism>
<feature type="transmembrane region" description="Helical" evidence="11">
    <location>
        <begin position="184"/>
        <end position="205"/>
    </location>
</feature>
<evidence type="ECO:0000256" key="6">
    <source>
        <dbReference type="ARBA" id="ARBA00022989"/>
    </source>
</evidence>
<reference evidence="13" key="1">
    <citation type="submission" date="2024-02" db="EMBL/GenBank/DDBJ databases">
        <authorList>
            <consortium name="ELIXIR-Norway"/>
            <consortium name="Elixir Norway"/>
        </authorList>
    </citation>
    <scope>NUCLEOTIDE SEQUENCE</scope>
</reference>